<dbReference type="AlphaFoldDB" id="A0AA39FW85"/>
<protein>
    <submittedName>
        <fullName evidence="2">Uncharacterized protein</fullName>
    </submittedName>
</protein>
<feature type="region of interest" description="Disordered" evidence="1">
    <location>
        <begin position="135"/>
        <end position="226"/>
    </location>
</feature>
<keyword evidence="3" id="KW-1185">Reference proteome</keyword>
<feature type="compositionally biased region" description="Low complexity" evidence="1">
    <location>
        <begin position="136"/>
        <end position="216"/>
    </location>
</feature>
<dbReference type="GO" id="GO:0005783">
    <property type="term" value="C:endoplasmic reticulum"/>
    <property type="evidence" value="ECO:0007669"/>
    <property type="project" value="TreeGrafter"/>
</dbReference>
<proteinExistence type="predicted"/>
<dbReference type="PANTHER" id="PTHR13399">
    <property type="entry name" value="TRANSLOCON-ASSOCIATED PROTEIN TRAP , GAMMA SUBUNIT"/>
    <property type="match status" value="1"/>
</dbReference>
<feature type="region of interest" description="Disordered" evidence="1">
    <location>
        <begin position="16"/>
        <end position="41"/>
    </location>
</feature>
<organism evidence="2 3">
    <name type="scientific">Microctonus aethiopoides</name>
    <dbReference type="NCBI Taxonomy" id="144406"/>
    <lineage>
        <taxon>Eukaryota</taxon>
        <taxon>Metazoa</taxon>
        <taxon>Ecdysozoa</taxon>
        <taxon>Arthropoda</taxon>
        <taxon>Hexapoda</taxon>
        <taxon>Insecta</taxon>
        <taxon>Pterygota</taxon>
        <taxon>Neoptera</taxon>
        <taxon>Endopterygota</taxon>
        <taxon>Hymenoptera</taxon>
        <taxon>Apocrita</taxon>
        <taxon>Ichneumonoidea</taxon>
        <taxon>Braconidae</taxon>
        <taxon>Euphorinae</taxon>
        <taxon>Microctonus</taxon>
    </lineage>
</organism>
<sequence>MSGFFNSLKSIASGAANAAGGAKYQDDDDDEGEDTKMRFSLTPQPGESGFIQWLDAMKMVARLPGGIPPEFRKRLWLTLAERHLEQRGVDWKQAEKLCFNEWTNPDDEELGIQIVKALKIKFRKFDEFLEILTFDNNNSNSNNSNTNNSNNNSNSNNSNNNNSNNNSNSNNSNNSNNNSNSNNSNNSNSNNSNNNSNSNNSNNNSNSNNSNSNNNSFLEFKPAKIN</sequence>
<gene>
    <name evidence="2" type="ORF">PV328_000733</name>
</gene>
<comment type="caution">
    <text evidence="2">The sequence shown here is derived from an EMBL/GenBank/DDBJ whole genome shotgun (WGS) entry which is preliminary data.</text>
</comment>
<name>A0AA39FW85_9HYME</name>
<dbReference type="Proteomes" id="UP001168990">
    <property type="component" value="Unassembled WGS sequence"/>
</dbReference>
<accession>A0AA39FW85</accession>
<dbReference type="EMBL" id="JAQQBS010000001">
    <property type="protein sequence ID" value="KAK0176615.1"/>
    <property type="molecule type" value="Genomic_DNA"/>
</dbReference>
<reference evidence="2" key="2">
    <citation type="submission" date="2023-03" db="EMBL/GenBank/DDBJ databases">
        <authorList>
            <person name="Inwood S.N."/>
            <person name="Skelly J.G."/>
            <person name="Guhlin J."/>
            <person name="Harrop T.W.R."/>
            <person name="Goldson S.G."/>
            <person name="Dearden P.K."/>
        </authorList>
    </citation>
    <scope>NUCLEOTIDE SEQUENCE</scope>
    <source>
        <strain evidence="2">Irish</strain>
        <tissue evidence="2">Whole body</tissue>
    </source>
</reference>
<dbReference type="PANTHER" id="PTHR13399:SF2">
    <property type="entry name" value="TRANSLOCON-ASSOCIATED PROTEIN SUBUNIT GAMMA"/>
    <property type="match status" value="1"/>
</dbReference>
<reference evidence="2" key="1">
    <citation type="journal article" date="2023" name="bioRxiv">
        <title>Scaffold-level genome assemblies of two parasitoid biocontrol wasps reveal the parthenogenesis mechanism and an associated novel virus.</title>
        <authorList>
            <person name="Inwood S."/>
            <person name="Skelly J."/>
            <person name="Guhlin J."/>
            <person name="Harrop T."/>
            <person name="Goldson S."/>
            <person name="Dearden P."/>
        </authorList>
    </citation>
    <scope>NUCLEOTIDE SEQUENCE</scope>
    <source>
        <strain evidence="2">Irish</strain>
        <tissue evidence="2">Whole body</tissue>
    </source>
</reference>
<evidence type="ECO:0000313" key="2">
    <source>
        <dbReference type="EMBL" id="KAK0176615.1"/>
    </source>
</evidence>
<evidence type="ECO:0000313" key="3">
    <source>
        <dbReference type="Proteomes" id="UP001168990"/>
    </source>
</evidence>
<evidence type="ECO:0000256" key="1">
    <source>
        <dbReference type="SAM" id="MobiDB-lite"/>
    </source>
</evidence>